<dbReference type="Proteomes" id="UP000280834">
    <property type="component" value="Unassembled WGS sequence"/>
</dbReference>
<keyword evidence="2" id="KW-1185">Reference proteome</keyword>
<reference evidence="1 2" key="1">
    <citation type="submission" date="2018-11" db="EMBL/GenBank/DDBJ databases">
        <authorList>
            <consortium name="Pathogen Informatics"/>
        </authorList>
    </citation>
    <scope>NUCLEOTIDE SEQUENCE [LARGE SCALE GENOMIC DNA]</scope>
</reference>
<dbReference type="AlphaFoldDB" id="A0A3P7T8M2"/>
<evidence type="ECO:0000313" key="2">
    <source>
        <dbReference type="Proteomes" id="UP000280834"/>
    </source>
</evidence>
<name>A0A3P7T8M2_9BILA</name>
<protein>
    <submittedName>
        <fullName evidence="1">Uncharacterized protein</fullName>
    </submittedName>
</protein>
<proteinExistence type="predicted"/>
<organism evidence="1 2">
    <name type="scientific">Brugia timori</name>
    <dbReference type="NCBI Taxonomy" id="42155"/>
    <lineage>
        <taxon>Eukaryota</taxon>
        <taxon>Metazoa</taxon>
        <taxon>Ecdysozoa</taxon>
        <taxon>Nematoda</taxon>
        <taxon>Chromadorea</taxon>
        <taxon>Rhabditida</taxon>
        <taxon>Spirurina</taxon>
        <taxon>Spiruromorpha</taxon>
        <taxon>Filarioidea</taxon>
        <taxon>Onchocercidae</taxon>
        <taxon>Brugia</taxon>
    </lineage>
</organism>
<accession>A0A3P7T8M2</accession>
<sequence length="48" mass="6007">MRERIAKVVSHHRYEEQYLFQVQYLPSRYEAASEDQQFHESARHDHFR</sequence>
<dbReference type="EMBL" id="UZAG01004561">
    <property type="protein sequence ID" value="VDO17001.1"/>
    <property type="molecule type" value="Genomic_DNA"/>
</dbReference>
<evidence type="ECO:0000313" key="1">
    <source>
        <dbReference type="EMBL" id="VDO17001.1"/>
    </source>
</evidence>
<gene>
    <name evidence="1" type="ORF">BTMF_LOCUS4567</name>
</gene>